<dbReference type="InterPro" id="IPR036388">
    <property type="entry name" value="WH-like_DNA-bd_sf"/>
</dbReference>
<protein>
    <submittedName>
        <fullName evidence="6">Response regulator transcription factor</fullName>
    </submittedName>
</protein>
<dbReference type="PANTHER" id="PTHR48111:SF15">
    <property type="entry name" value="OMPR SUBFAMILY"/>
    <property type="match status" value="1"/>
</dbReference>
<organism evidence="6 7">
    <name type="scientific">Romeriopsis navalis LEGE 11480</name>
    <dbReference type="NCBI Taxonomy" id="2777977"/>
    <lineage>
        <taxon>Bacteria</taxon>
        <taxon>Bacillati</taxon>
        <taxon>Cyanobacteriota</taxon>
        <taxon>Cyanophyceae</taxon>
        <taxon>Leptolyngbyales</taxon>
        <taxon>Leptolyngbyaceae</taxon>
        <taxon>Romeriopsis</taxon>
        <taxon>Romeriopsis navalis</taxon>
    </lineage>
</organism>
<dbReference type="GO" id="GO:0005829">
    <property type="term" value="C:cytosol"/>
    <property type="evidence" value="ECO:0007669"/>
    <property type="project" value="TreeGrafter"/>
</dbReference>
<feature type="modified residue" description="4-aspartylphosphate" evidence="2">
    <location>
        <position position="51"/>
    </location>
</feature>
<accession>A0A928VM17</accession>
<evidence type="ECO:0000313" key="6">
    <source>
        <dbReference type="EMBL" id="MBE9029126.1"/>
    </source>
</evidence>
<dbReference type="Pfam" id="PF00486">
    <property type="entry name" value="Trans_reg_C"/>
    <property type="match status" value="1"/>
</dbReference>
<evidence type="ECO:0000313" key="7">
    <source>
        <dbReference type="Proteomes" id="UP000625316"/>
    </source>
</evidence>
<evidence type="ECO:0000256" key="3">
    <source>
        <dbReference type="PROSITE-ProRule" id="PRU01091"/>
    </source>
</evidence>
<dbReference type="GO" id="GO:0006355">
    <property type="term" value="P:regulation of DNA-templated transcription"/>
    <property type="evidence" value="ECO:0007669"/>
    <property type="project" value="InterPro"/>
</dbReference>
<evidence type="ECO:0000256" key="2">
    <source>
        <dbReference type="PROSITE-ProRule" id="PRU00169"/>
    </source>
</evidence>
<dbReference type="EMBL" id="JADEXQ010000011">
    <property type="protein sequence ID" value="MBE9029126.1"/>
    <property type="molecule type" value="Genomic_DNA"/>
</dbReference>
<dbReference type="CDD" id="cd00383">
    <property type="entry name" value="trans_reg_C"/>
    <property type="match status" value="1"/>
</dbReference>
<dbReference type="InterPro" id="IPR001867">
    <property type="entry name" value="OmpR/PhoB-type_DNA-bd"/>
</dbReference>
<dbReference type="Gene3D" id="3.40.50.2300">
    <property type="match status" value="1"/>
</dbReference>
<dbReference type="SMART" id="SM00862">
    <property type="entry name" value="Trans_reg_C"/>
    <property type="match status" value="1"/>
</dbReference>
<dbReference type="PROSITE" id="PS50110">
    <property type="entry name" value="RESPONSE_REGULATORY"/>
    <property type="match status" value="1"/>
</dbReference>
<dbReference type="SUPFAM" id="SSF46894">
    <property type="entry name" value="C-terminal effector domain of the bipartite response regulators"/>
    <property type="match status" value="1"/>
</dbReference>
<dbReference type="GO" id="GO:0000976">
    <property type="term" value="F:transcription cis-regulatory region binding"/>
    <property type="evidence" value="ECO:0007669"/>
    <property type="project" value="TreeGrafter"/>
</dbReference>
<dbReference type="SUPFAM" id="SSF52172">
    <property type="entry name" value="CheY-like"/>
    <property type="match status" value="1"/>
</dbReference>
<keyword evidence="1 3" id="KW-0238">DNA-binding</keyword>
<dbReference type="RefSeq" id="WP_264323944.1">
    <property type="nucleotide sequence ID" value="NZ_JADEXQ010000011.1"/>
</dbReference>
<dbReference type="Gene3D" id="1.10.10.10">
    <property type="entry name" value="Winged helix-like DNA-binding domain superfamily/Winged helix DNA-binding domain"/>
    <property type="match status" value="1"/>
</dbReference>
<evidence type="ECO:0000259" key="5">
    <source>
        <dbReference type="PROSITE" id="PS51755"/>
    </source>
</evidence>
<feature type="domain" description="Response regulatory" evidence="4">
    <location>
        <begin position="2"/>
        <end position="116"/>
    </location>
</feature>
<evidence type="ECO:0000256" key="1">
    <source>
        <dbReference type="ARBA" id="ARBA00023125"/>
    </source>
</evidence>
<dbReference type="GO" id="GO:0032993">
    <property type="term" value="C:protein-DNA complex"/>
    <property type="evidence" value="ECO:0007669"/>
    <property type="project" value="TreeGrafter"/>
</dbReference>
<keyword evidence="2" id="KW-0597">Phosphoprotein</keyword>
<dbReference type="Pfam" id="PF00072">
    <property type="entry name" value="Response_reg"/>
    <property type="match status" value="1"/>
</dbReference>
<dbReference type="GO" id="GO:0000156">
    <property type="term" value="F:phosphorelay response regulator activity"/>
    <property type="evidence" value="ECO:0007669"/>
    <property type="project" value="TreeGrafter"/>
</dbReference>
<feature type="DNA-binding region" description="OmpR/PhoB-type" evidence="3">
    <location>
        <begin position="124"/>
        <end position="223"/>
    </location>
</feature>
<proteinExistence type="predicted"/>
<comment type="caution">
    <text evidence="6">The sequence shown here is derived from an EMBL/GenBank/DDBJ whole genome shotgun (WGS) entry which is preliminary data.</text>
</comment>
<dbReference type="CDD" id="cd19935">
    <property type="entry name" value="REC_OmpR_CusR-like"/>
    <property type="match status" value="1"/>
</dbReference>
<dbReference type="PANTHER" id="PTHR48111">
    <property type="entry name" value="REGULATOR OF RPOS"/>
    <property type="match status" value="1"/>
</dbReference>
<sequence>MKILFVEDDDRIARPVVEDLRHQKYIVDYVADGLTAWAYAEASEYDCILLDLMLPKLDGITLCKRIRQSGYSGFILMLTAKDTVTDRVLGLDAGADDYLVKPFAIEELSARIRALSRRPQQFQDQVLQRGQLRMNLQTREVDYAQQPLDLTPKEFMLLECLMKRPSTVFTCEMLLDQVCELDRQAGTGTIRTHLTNLRRKFKQLGCQQNPIRTIYGVGYRLSSNGYNL</sequence>
<dbReference type="Proteomes" id="UP000625316">
    <property type="component" value="Unassembled WGS sequence"/>
</dbReference>
<gene>
    <name evidence="6" type="ORF">IQ266_05035</name>
</gene>
<dbReference type="AlphaFoldDB" id="A0A928VM17"/>
<dbReference type="InterPro" id="IPR016032">
    <property type="entry name" value="Sig_transdc_resp-reg_C-effctor"/>
</dbReference>
<dbReference type="SMART" id="SM00448">
    <property type="entry name" value="REC"/>
    <property type="match status" value="1"/>
</dbReference>
<reference evidence="6" key="1">
    <citation type="submission" date="2020-10" db="EMBL/GenBank/DDBJ databases">
        <authorList>
            <person name="Castelo-Branco R."/>
            <person name="Eusebio N."/>
            <person name="Adriana R."/>
            <person name="Vieira A."/>
            <person name="Brugerolle De Fraissinette N."/>
            <person name="Rezende De Castro R."/>
            <person name="Schneider M.P."/>
            <person name="Vasconcelos V."/>
            <person name="Leao P.N."/>
        </authorList>
    </citation>
    <scope>NUCLEOTIDE SEQUENCE</scope>
    <source>
        <strain evidence="6">LEGE 11480</strain>
    </source>
</reference>
<dbReference type="PROSITE" id="PS51755">
    <property type="entry name" value="OMPR_PHOB"/>
    <property type="match status" value="1"/>
</dbReference>
<evidence type="ECO:0000259" key="4">
    <source>
        <dbReference type="PROSITE" id="PS50110"/>
    </source>
</evidence>
<dbReference type="InterPro" id="IPR011006">
    <property type="entry name" value="CheY-like_superfamily"/>
</dbReference>
<dbReference type="Gene3D" id="6.10.250.690">
    <property type="match status" value="1"/>
</dbReference>
<dbReference type="InterPro" id="IPR039420">
    <property type="entry name" value="WalR-like"/>
</dbReference>
<keyword evidence="7" id="KW-1185">Reference proteome</keyword>
<dbReference type="InterPro" id="IPR001789">
    <property type="entry name" value="Sig_transdc_resp-reg_receiver"/>
</dbReference>
<feature type="domain" description="OmpR/PhoB-type" evidence="5">
    <location>
        <begin position="124"/>
        <end position="223"/>
    </location>
</feature>
<name>A0A928VM17_9CYAN</name>